<organism evidence="3 4">
    <name type="scientific">Papaver somniferum</name>
    <name type="common">Opium poppy</name>
    <dbReference type="NCBI Taxonomy" id="3469"/>
    <lineage>
        <taxon>Eukaryota</taxon>
        <taxon>Viridiplantae</taxon>
        <taxon>Streptophyta</taxon>
        <taxon>Embryophyta</taxon>
        <taxon>Tracheophyta</taxon>
        <taxon>Spermatophyta</taxon>
        <taxon>Magnoliopsida</taxon>
        <taxon>Ranunculales</taxon>
        <taxon>Papaveraceae</taxon>
        <taxon>Papaveroideae</taxon>
        <taxon>Papaver</taxon>
    </lineage>
</organism>
<accession>A0A4Y7JI26</accession>
<reference evidence="3 4" key="1">
    <citation type="journal article" date="2018" name="Science">
        <title>The opium poppy genome and morphinan production.</title>
        <authorList>
            <person name="Guo L."/>
            <person name="Winzer T."/>
            <person name="Yang X."/>
            <person name="Li Y."/>
            <person name="Ning Z."/>
            <person name="He Z."/>
            <person name="Teodor R."/>
            <person name="Lu Y."/>
            <person name="Bowser T.A."/>
            <person name="Graham I.A."/>
            <person name="Ye K."/>
        </authorList>
    </citation>
    <scope>NUCLEOTIDE SEQUENCE [LARGE SCALE GENOMIC DNA]</scope>
    <source>
        <strain evidence="4">cv. HN1</strain>
        <tissue evidence="3">Leaves</tissue>
    </source>
</reference>
<dbReference type="PANTHER" id="PTHR34710">
    <property type="entry name" value="OS03G0834100 PROTEIN"/>
    <property type="match status" value="1"/>
</dbReference>
<name>A0A4Y7JI26_PAPSO</name>
<keyword evidence="4" id="KW-1185">Reference proteome</keyword>
<dbReference type="Pfam" id="PF12274">
    <property type="entry name" value="DUF3615"/>
    <property type="match status" value="1"/>
</dbReference>
<dbReference type="PANTHER" id="PTHR34710:SF20">
    <property type="entry name" value="OS10G0550200 PROTEIN"/>
    <property type="match status" value="1"/>
</dbReference>
<gene>
    <name evidence="3" type="ORF">C5167_006985</name>
</gene>
<feature type="compositionally biased region" description="Basic and acidic residues" evidence="1">
    <location>
        <begin position="33"/>
        <end position="42"/>
    </location>
</feature>
<evidence type="ECO:0000313" key="4">
    <source>
        <dbReference type="Proteomes" id="UP000316621"/>
    </source>
</evidence>
<dbReference type="InterPro" id="IPR022059">
    <property type="entry name" value="DUF3615"/>
</dbReference>
<proteinExistence type="predicted"/>
<evidence type="ECO:0000313" key="3">
    <source>
        <dbReference type="EMBL" id="RZC59690.1"/>
    </source>
</evidence>
<feature type="region of interest" description="Disordered" evidence="1">
    <location>
        <begin position="1"/>
        <end position="42"/>
    </location>
</feature>
<evidence type="ECO:0000256" key="1">
    <source>
        <dbReference type="SAM" id="MobiDB-lite"/>
    </source>
</evidence>
<dbReference type="Proteomes" id="UP000316621">
    <property type="component" value="Chromosome 4"/>
</dbReference>
<protein>
    <recommendedName>
        <fullName evidence="2">DUF3615 domain-containing protein</fullName>
    </recommendedName>
</protein>
<feature type="compositionally biased region" description="Polar residues" evidence="1">
    <location>
        <begin position="1"/>
        <end position="16"/>
    </location>
</feature>
<dbReference type="EMBL" id="CM010718">
    <property type="protein sequence ID" value="RZC59690.1"/>
    <property type="molecule type" value="Genomic_DNA"/>
</dbReference>
<evidence type="ECO:0000259" key="2">
    <source>
        <dbReference type="Pfam" id="PF12274"/>
    </source>
</evidence>
<sequence length="268" mass="30456">MADISNSKTLHSTDVSDPSLGGSKRLRRVLPRRKTEPKEEHTCTTKELHDLVRPYAMDAISFYSEITGTKYELVEPGYIAHALLLKCLVHHLDFTAKKTDVDDAPEEIFFAELTTINKVRCVKEIKNNGCRYCMNYNVQHPRDGGFMARGAGLFRDEPNDIPRRERNSTSTGSHDVVRPYAVDARSVYNERTPKIRRVQNMSLCSLVTLRMWISGYAFFTISTSRLKRLMLLMLQRRCFFAELTTINKCSASGGEGFMADGAGLFRDL</sequence>
<dbReference type="AlphaFoldDB" id="A0A4Y7JI26"/>
<feature type="domain" description="DUF3615" evidence="2">
    <location>
        <begin position="57"/>
        <end position="141"/>
    </location>
</feature>
<dbReference type="Gramene" id="RZC59690">
    <property type="protein sequence ID" value="RZC59690"/>
    <property type="gene ID" value="C5167_006985"/>
</dbReference>